<dbReference type="HOGENOM" id="CLU_1535390_0_0_1"/>
<organism evidence="6">
    <name type="scientific">Guillardia theta (strain CCMP2712)</name>
    <name type="common">Cryptophyte</name>
    <dbReference type="NCBI Taxonomy" id="905079"/>
    <lineage>
        <taxon>Eukaryota</taxon>
        <taxon>Cryptophyceae</taxon>
        <taxon>Pyrenomonadales</taxon>
        <taxon>Geminigeraceae</taxon>
        <taxon>Guillardia</taxon>
    </lineage>
</organism>
<reference evidence="6 8" key="1">
    <citation type="journal article" date="2012" name="Nature">
        <title>Algal genomes reveal evolutionary mosaicism and the fate of nucleomorphs.</title>
        <authorList>
            <consortium name="DOE Joint Genome Institute"/>
            <person name="Curtis B.A."/>
            <person name="Tanifuji G."/>
            <person name="Burki F."/>
            <person name="Gruber A."/>
            <person name="Irimia M."/>
            <person name="Maruyama S."/>
            <person name="Arias M.C."/>
            <person name="Ball S.G."/>
            <person name="Gile G.H."/>
            <person name="Hirakawa Y."/>
            <person name="Hopkins J.F."/>
            <person name="Kuo A."/>
            <person name="Rensing S.A."/>
            <person name="Schmutz J."/>
            <person name="Symeonidi A."/>
            <person name="Elias M."/>
            <person name="Eveleigh R.J."/>
            <person name="Herman E.K."/>
            <person name="Klute M.J."/>
            <person name="Nakayama T."/>
            <person name="Obornik M."/>
            <person name="Reyes-Prieto A."/>
            <person name="Armbrust E.V."/>
            <person name="Aves S.J."/>
            <person name="Beiko R.G."/>
            <person name="Coutinho P."/>
            <person name="Dacks J.B."/>
            <person name="Durnford D.G."/>
            <person name="Fast N.M."/>
            <person name="Green B.R."/>
            <person name="Grisdale C.J."/>
            <person name="Hempel F."/>
            <person name="Henrissat B."/>
            <person name="Hoppner M.P."/>
            <person name="Ishida K."/>
            <person name="Kim E."/>
            <person name="Koreny L."/>
            <person name="Kroth P.G."/>
            <person name="Liu Y."/>
            <person name="Malik S.B."/>
            <person name="Maier U.G."/>
            <person name="McRose D."/>
            <person name="Mock T."/>
            <person name="Neilson J.A."/>
            <person name="Onodera N.T."/>
            <person name="Poole A.M."/>
            <person name="Pritham E.J."/>
            <person name="Richards T.A."/>
            <person name="Rocap G."/>
            <person name="Roy S.W."/>
            <person name="Sarai C."/>
            <person name="Schaack S."/>
            <person name="Shirato S."/>
            <person name="Slamovits C.H."/>
            <person name="Spencer D.F."/>
            <person name="Suzuki S."/>
            <person name="Worden A.Z."/>
            <person name="Zauner S."/>
            <person name="Barry K."/>
            <person name="Bell C."/>
            <person name="Bharti A.K."/>
            <person name="Crow J.A."/>
            <person name="Grimwood J."/>
            <person name="Kramer R."/>
            <person name="Lindquist E."/>
            <person name="Lucas S."/>
            <person name="Salamov A."/>
            <person name="McFadden G.I."/>
            <person name="Lane C.E."/>
            <person name="Keeling P.J."/>
            <person name="Gray M.W."/>
            <person name="Grigoriev I.V."/>
            <person name="Archibald J.M."/>
        </authorList>
    </citation>
    <scope>NUCLEOTIDE SEQUENCE</scope>
    <source>
        <strain evidence="6 8">CCMP2712</strain>
    </source>
</reference>
<gene>
    <name evidence="6" type="ORF">GUITHDRAFT_106611</name>
</gene>
<name>L1JGH4_GUITC</name>
<dbReference type="EnsemblProtists" id="EKX47623">
    <property type="protein sequence ID" value="EKX47623"/>
    <property type="gene ID" value="GUITHDRAFT_106611"/>
</dbReference>
<evidence type="ECO:0000313" key="6">
    <source>
        <dbReference type="EMBL" id="EKX47623.1"/>
    </source>
</evidence>
<evidence type="ECO:0000259" key="5">
    <source>
        <dbReference type="PROSITE" id="PS51770"/>
    </source>
</evidence>
<dbReference type="GO" id="GO:0047617">
    <property type="term" value="F:fatty acyl-CoA hydrolase activity"/>
    <property type="evidence" value="ECO:0007669"/>
    <property type="project" value="TreeGrafter"/>
</dbReference>
<dbReference type="Gene3D" id="3.10.129.10">
    <property type="entry name" value="Hotdog Thioesterase"/>
    <property type="match status" value="1"/>
</dbReference>
<keyword evidence="8" id="KW-1185">Reference proteome</keyword>
<dbReference type="Proteomes" id="UP000011087">
    <property type="component" value="Unassembled WGS sequence"/>
</dbReference>
<proteinExistence type="inferred from homology"/>
<keyword evidence="2" id="KW-0677">Repeat</keyword>
<dbReference type="OrthoDB" id="331699at2759"/>
<dbReference type="InterPro" id="IPR029069">
    <property type="entry name" value="HotDog_dom_sf"/>
</dbReference>
<accession>L1JGH4</accession>
<evidence type="ECO:0000313" key="8">
    <source>
        <dbReference type="Proteomes" id="UP000011087"/>
    </source>
</evidence>
<reference evidence="7" key="3">
    <citation type="submission" date="2015-06" db="UniProtKB">
        <authorList>
            <consortium name="EnsemblProtists"/>
        </authorList>
    </citation>
    <scope>IDENTIFICATION</scope>
</reference>
<dbReference type="InterPro" id="IPR033120">
    <property type="entry name" value="HOTDOG_ACOT"/>
</dbReference>
<dbReference type="SUPFAM" id="SSF54637">
    <property type="entry name" value="Thioesterase/thiol ester dehydrase-isomerase"/>
    <property type="match status" value="1"/>
</dbReference>
<protein>
    <recommendedName>
        <fullName evidence="5">HotDog ACOT-type domain-containing protein</fullName>
    </recommendedName>
</protein>
<sequence length="175" mass="19408">MHSAYELAYATACTFAATSGNSTKVCPQDPQGWRLGAPTVLALDDVSFARPVSIGDVVKFRADVVYTGSNESILMGNQHPGLSCIFQVRVETRIVDLKTGNDALSNEFHFTFLNRDPESSHVMQLKPIPVKPIEPLSYGEGMMWLDGRRRMLEALEVVRENKGFAYPVIQDLTTE</sequence>
<comment type="similarity">
    <text evidence="1">Belongs to the acyl coenzyme A hydrolase family.</text>
</comment>
<feature type="domain" description="HotDog ACOT-type" evidence="5">
    <location>
        <begin position="1"/>
        <end position="118"/>
    </location>
</feature>
<dbReference type="PANTHER" id="PTHR12655:SF0">
    <property type="entry name" value="ACYL-COENZYME A THIOESTERASE 9, MITOCHONDRIAL"/>
    <property type="match status" value="1"/>
</dbReference>
<dbReference type="GO" id="GO:0005739">
    <property type="term" value="C:mitochondrion"/>
    <property type="evidence" value="ECO:0007669"/>
    <property type="project" value="TreeGrafter"/>
</dbReference>
<keyword evidence="4" id="KW-0809">Transit peptide</keyword>
<dbReference type="GO" id="GO:0006637">
    <property type="term" value="P:acyl-CoA metabolic process"/>
    <property type="evidence" value="ECO:0007669"/>
    <property type="project" value="TreeGrafter"/>
</dbReference>
<dbReference type="PANTHER" id="PTHR12655">
    <property type="entry name" value="ACYL-COA THIOESTERASE"/>
    <property type="match status" value="1"/>
</dbReference>
<dbReference type="GeneID" id="17304261"/>
<evidence type="ECO:0000256" key="2">
    <source>
        <dbReference type="ARBA" id="ARBA00022737"/>
    </source>
</evidence>
<evidence type="ECO:0000313" key="7">
    <source>
        <dbReference type="EnsemblProtists" id="EKX47623"/>
    </source>
</evidence>
<evidence type="ECO:0000256" key="3">
    <source>
        <dbReference type="ARBA" id="ARBA00022801"/>
    </source>
</evidence>
<dbReference type="KEGG" id="gtt:GUITHDRAFT_106611"/>
<evidence type="ECO:0000256" key="4">
    <source>
        <dbReference type="ARBA" id="ARBA00022946"/>
    </source>
</evidence>
<dbReference type="PROSITE" id="PS51770">
    <property type="entry name" value="HOTDOG_ACOT"/>
    <property type="match status" value="1"/>
</dbReference>
<dbReference type="eggNOG" id="KOG2763">
    <property type="taxonomic scope" value="Eukaryota"/>
</dbReference>
<dbReference type="RefSeq" id="XP_005834603.1">
    <property type="nucleotide sequence ID" value="XM_005834546.1"/>
</dbReference>
<dbReference type="EMBL" id="JH992989">
    <property type="protein sequence ID" value="EKX47623.1"/>
    <property type="molecule type" value="Genomic_DNA"/>
</dbReference>
<reference evidence="8" key="2">
    <citation type="submission" date="2012-11" db="EMBL/GenBank/DDBJ databases">
        <authorList>
            <person name="Kuo A."/>
            <person name="Curtis B.A."/>
            <person name="Tanifuji G."/>
            <person name="Burki F."/>
            <person name="Gruber A."/>
            <person name="Irimia M."/>
            <person name="Maruyama S."/>
            <person name="Arias M.C."/>
            <person name="Ball S.G."/>
            <person name="Gile G.H."/>
            <person name="Hirakawa Y."/>
            <person name="Hopkins J.F."/>
            <person name="Rensing S.A."/>
            <person name="Schmutz J."/>
            <person name="Symeonidi A."/>
            <person name="Elias M."/>
            <person name="Eveleigh R.J."/>
            <person name="Herman E.K."/>
            <person name="Klute M.J."/>
            <person name="Nakayama T."/>
            <person name="Obornik M."/>
            <person name="Reyes-Prieto A."/>
            <person name="Armbrust E.V."/>
            <person name="Aves S.J."/>
            <person name="Beiko R.G."/>
            <person name="Coutinho P."/>
            <person name="Dacks J.B."/>
            <person name="Durnford D.G."/>
            <person name="Fast N.M."/>
            <person name="Green B.R."/>
            <person name="Grisdale C."/>
            <person name="Hempe F."/>
            <person name="Henrissat B."/>
            <person name="Hoppner M.P."/>
            <person name="Ishida K.-I."/>
            <person name="Kim E."/>
            <person name="Koreny L."/>
            <person name="Kroth P.G."/>
            <person name="Liu Y."/>
            <person name="Malik S.-B."/>
            <person name="Maier U.G."/>
            <person name="McRose D."/>
            <person name="Mock T."/>
            <person name="Neilson J.A."/>
            <person name="Onodera N.T."/>
            <person name="Poole A.M."/>
            <person name="Pritham E.J."/>
            <person name="Richards T.A."/>
            <person name="Rocap G."/>
            <person name="Roy S.W."/>
            <person name="Sarai C."/>
            <person name="Schaack S."/>
            <person name="Shirato S."/>
            <person name="Slamovits C.H."/>
            <person name="Spencer D.F."/>
            <person name="Suzuki S."/>
            <person name="Worden A.Z."/>
            <person name="Zauner S."/>
            <person name="Barry K."/>
            <person name="Bell C."/>
            <person name="Bharti A.K."/>
            <person name="Crow J.A."/>
            <person name="Grimwood J."/>
            <person name="Kramer R."/>
            <person name="Lindquist E."/>
            <person name="Lucas S."/>
            <person name="Salamov A."/>
            <person name="McFadden G.I."/>
            <person name="Lane C.E."/>
            <person name="Keeling P.J."/>
            <person name="Gray M.W."/>
            <person name="Grigoriev I.V."/>
            <person name="Archibald J.M."/>
        </authorList>
    </citation>
    <scope>NUCLEOTIDE SEQUENCE</scope>
    <source>
        <strain evidence="8">CCMP2712</strain>
    </source>
</reference>
<dbReference type="PaxDb" id="55529-EKX47623"/>
<dbReference type="AlphaFoldDB" id="L1JGH4"/>
<evidence type="ECO:0000256" key="1">
    <source>
        <dbReference type="ARBA" id="ARBA00010458"/>
    </source>
</evidence>
<keyword evidence="3" id="KW-0378">Hydrolase</keyword>